<evidence type="ECO:0000256" key="4">
    <source>
        <dbReference type="ARBA" id="ARBA00022448"/>
    </source>
</evidence>
<dbReference type="PANTHER" id="PTHR13344:SF0">
    <property type="entry name" value="NADH DEHYDROGENASE [UBIQUINONE] 1 ALPHA SUBCOMPLEX SUBUNIT 8"/>
    <property type="match status" value="1"/>
</dbReference>
<dbReference type="OrthoDB" id="276296at2759"/>
<keyword evidence="8" id="KW-0496">Mitochondrion</keyword>
<name>A0A3M7LY16_9PLEO</name>
<dbReference type="PANTHER" id="PTHR13344">
    <property type="entry name" value="NADH-UBIQUINONE OXIDOREDUCTASE"/>
    <property type="match status" value="1"/>
</dbReference>
<evidence type="ECO:0000313" key="10">
    <source>
        <dbReference type="EMBL" id="RMZ67099.1"/>
    </source>
</evidence>
<keyword evidence="6" id="KW-0677">Repeat</keyword>
<keyword evidence="9" id="KW-1015">Disulfide bond</keyword>
<comment type="similarity">
    <text evidence="3">Belongs to the complex I NDUFA8 subunit family.</text>
</comment>
<evidence type="ECO:0000256" key="3">
    <source>
        <dbReference type="ARBA" id="ARBA00010705"/>
    </source>
</evidence>
<accession>A0A3M7LY16</accession>
<gene>
    <name evidence="10" type="ORF">GMOD_00000977</name>
</gene>
<keyword evidence="4" id="KW-0813">Transport</keyword>
<dbReference type="Proteomes" id="UP000265663">
    <property type="component" value="Unassembled WGS sequence"/>
</dbReference>
<sequence>MSFNQQALIDTTPLPDDIPKVKELGASSAPLLSASYFIGARCKDYNDDYMMCKTEANGRGEFDCMKEGRKVTRCAASVYVFVPDTTWKLCIKDINENCLTQFRTHWQCLENHNQQLWNCRTEERKLNKCVFEKLLRRLQRFNMAMHMTTEEEMWATPLTTAYMELAAVLSESPVNDNNGTKHHVELAEDIENVQNMVLTEPIVFPVPNIKRLPSLMHVAHSSQPRLKGNSASASSLAVDEQDQSIKWRNCDLMYLMSIIQAEELFANALVFIPSLEELDTVTYPIHLMLHKKCTSIPPGFEKRTSVPPGLEGSIVTGRSASYILIGESAINCRSAAMARRSLARSLLSNPIAVAEVIDRYNVLHTLYTTTLPQLESTFRAMYIMTCISDVEWLERLAQLRGVVNGEYLSESVDETCSNGARLEIYLLEMGRVMLEDWVRTVRACLELLEGERAAYAEVYRHAADFLEKAFDELKE</sequence>
<evidence type="ECO:0000256" key="2">
    <source>
        <dbReference type="ARBA" id="ARBA00004173"/>
    </source>
</evidence>
<evidence type="ECO:0000256" key="5">
    <source>
        <dbReference type="ARBA" id="ARBA00022660"/>
    </source>
</evidence>
<evidence type="ECO:0000256" key="9">
    <source>
        <dbReference type="ARBA" id="ARBA00023157"/>
    </source>
</evidence>
<evidence type="ECO:0000256" key="1">
    <source>
        <dbReference type="ARBA" id="ARBA00003195"/>
    </source>
</evidence>
<evidence type="ECO:0000256" key="6">
    <source>
        <dbReference type="ARBA" id="ARBA00022737"/>
    </source>
</evidence>
<evidence type="ECO:0000256" key="7">
    <source>
        <dbReference type="ARBA" id="ARBA00022982"/>
    </source>
</evidence>
<evidence type="ECO:0000313" key="11">
    <source>
        <dbReference type="Proteomes" id="UP000265663"/>
    </source>
</evidence>
<dbReference type="InterPro" id="IPR016680">
    <property type="entry name" value="NDUFA8"/>
</dbReference>
<evidence type="ECO:0000256" key="8">
    <source>
        <dbReference type="ARBA" id="ARBA00023128"/>
    </source>
</evidence>
<dbReference type="AlphaFoldDB" id="A0A3M7LY16"/>
<dbReference type="GO" id="GO:0005739">
    <property type="term" value="C:mitochondrion"/>
    <property type="evidence" value="ECO:0007669"/>
    <property type="project" value="UniProtKB-SubCell"/>
</dbReference>
<keyword evidence="5" id="KW-0679">Respiratory chain</keyword>
<comment type="function">
    <text evidence="1">Accessory subunit of the mitochondrial membrane respiratory chain NADH dehydrogenase (Complex I), that is believed not to be involved in catalysis. Complex I functions in the transfer of electrons from NADH to the respiratory chain. The immediate electron acceptor for the enzyme is believed to be ubiquinone.</text>
</comment>
<comment type="subcellular location">
    <subcellularLocation>
        <location evidence="2">Mitochondrion</location>
    </subcellularLocation>
</comment>
<dbReference type="EMBL" id="KE747810">
    <property type="protein sequence ID" value="RMZ67099.1"/>
    <property type="molecule type" value="Genomic_DNA"/>
</dbReference>
<proteinExistence type="inferred from homology"/>
<reference evidence="10 11" key="1">
    <citation type="journal article" date="2014" name="PLoS ONE">
        <title>De novo Genome Assembly of the Fungal Plant Pathogen Pyrenophora semeniperda.</title>
        <authorList>
            <person name="Soliai M.M."/>
            <person name="Meyer S.E."/>
            <person name="Udall J.A."/>
            <person name="Elzinga D.E."/>
            <person name="Hermansen R.A."/>
            <person name="Bodily P.M."/>
            <person name="Hart A.A."/>
            <person name="Coleman C.E."/>
        </authorList>
    </citation>
    <scope>NUCLEOTIDE SEQUENCE [LARGE SCALE GENOMIC DNA]</scope>
    <source>
        <strain evidence="10 11">CCB06</strain>
        <tissue evidence="10">Mycelium</tissue>
    </source>
</reference>
<keyword evidence="7" id="KW-0249">Electron transport</keyword>
<keyword evidence="11" id="KW-1185">Reference proteome</keyword>
<dbReference type="GO" id="GO:0006120">
    <property type="term" value="P:mitochondrial electron transport, NADH to ubiquinone"/>
    <property type="evidence" value="ECO:0007669"/>
    <property type="project" value="InterPro"/>
</dbReference>
<protein>
    <submittedName>
        <fullName evidence="10">Uncharacterized protein</fullName>
    </submittedName>
</protein>
<organism evidence="10 11">
    <name type="scientific">Pyrenophora seminiperda CCB06</name>
    <dbReference type="NCBI Taxonomy" id="1302712"/>
    <lineage>
        <taxon>Eukaryota</taxon>
        <taxon>Fungi</taxon>
        <taxon>Dikarya</taxon>
        <taxon>Ascomycota</taxon>
        <taxon>Pezizomycotina</taxon>
        <taxon>Dothideomycetes</taxon>
        <taxon>Pleosporomycetidae</taxon>
        <taxon>Pleosporales</taxon>
        <taxon>Pleosporineae</taxon>
        <taxon>Pleosporaceae</taxon>
        <taxon>Pyrenophora</taxon>
    </lineage>
</organism>
<dbReference type="PROSITE" id="PS51808">
    <property type="entry name" value="CHCH"/>
    <property type="match status" value="1"/>
</dbReference>